<dbReference type="EC" id="2.7.1.24" evidence="6 7"/>
<dbReference type="RefSeq" id="WP_108911742.1">
    <property type="nucleotide sequence ID" value="NZ_CP021886.1"/>
</dbReference>
<dbReference type="InterPro" id="IPR027417">
    <property type="entry name" value="P-loop_NTPase"/>
</dbReference>
<comment type="subcellular location">
    <subcellularLocation>
        <location evidence="6">Cytoplasm</location>
    </subcellularLocation>
</comment>
<dbReference type="SUPFAM" id="SSF52540">
    <property type="entry name" value="P-loop containing nucleoside triphosphate hydrolases"/>
    <property type="match status" value="1"/>
</dbReference>
<evidence type="ECO:0000256" key="2">
    <source>
        <dbReference type="ARBA" id="ARBA00022679"/>
    </source>
</evidence>
<organism evidence="8 9">
    <name type="scientific">Helicobacter apodemus</name>
    <dbReference type="NCBI Taxonomy" id="135569"/>
    <lineage>
        <taxon>Bacteria</taxon>
        <taxon>Pseudomonadati</taxon>
        <taxon>Campylobacterota</taxon>
        <taxon>Epsilonproteobacteria</taxon>
        <taxon>Campylobacterales</taxon>
        <taxon>Helicobacteraceae</taxon>
        <taxon>Helicobacter</taxon>
    </lineage>
</organism>
<evidence type="ECO:0000313" key="9">
    <source>
        <dbReference type="Proteomes" id="UP000244890"/>
    </source>
</evidence>
<gene>
    <name evidence="6" type="primary">coaE</name>
    <name evidence="8" type="ORF">CDV25_09595</name>
</gene>
<dbReference type="NCBIfam" id="TIGR00152">
    <property type="entry name" value="dephospho-CoA kinase"/>
    <property type="match status" value="1"/>
</dbReference>
<comment type="catalytic activity">
    <reaction evidence="6">
        <text>3'-dephospho-CoA + ATP = ADP + CoA + H(+)</text>
        <dbReference type="Rhea" id="RHEA:18245"/>
        <dbReference type="ChEBI" id="CHEBI:15378"/>
        <dbReference type="ChEBI" id="CHEBI:30616"/>
        <dbReference type="ChEBI" id="CHEBI:57287"/>
        <dbReference type="ChEBI" id="CHEBI:57328"/>
        <dbReference type="ChEBI" id="CHEBI:456216"/>
        <dbReference type="EC" id="2.7.1.24"/>
    </reaction>
</comment>
<evidence type="ECO:0000256" key="4">
    <source>
        <dbReference type="ARBA" id="ARBA00022840"/>
    </source>
</evidence>
<keyword evidence="6 8" id="KW-0418">Kinase</keyword>
<evidence type="ECO:0000256" key="6">
    <source>
        <dbReference type="HAMAP-Rule" id="MF_00376"/>
    </source>
</evidence>
<comment type="pathway">
    <text evidence="6">Cofactor biosynthesis; coenzyme A biosynthesis; CoA from (R)-pantothenate: step 5/5.</text>
</comment>
<protein>
    <recommendedName>
        <fullName evidence="6 7">Dephospho-CoA kinase</fullName>
        <ecNumber evidence="6 7">2.7.1.24</ecNumber>
    </recommendedName>
    <alternativeName>
        <fullName evidence="6">Dephosphocoenzyme A kinase</fullName>
    </alternativeName>
</protein>
<dbReference type="GO" id="GO:0005524">
    <property type="term" value="F:ATP binding"/>
    <property type="evidence" value="ECO:0007669"/>
    <property type="project" value="UniProtKB-UniRule"/>
</dbReference>
<dbReference type="GO" id="GO:0004140">
    <property type="term" value="F:dephospho-CoA kinase activity"/>
    <property type="evidence" value="ECO:0007669"/>
    <property type="project" value="UniProtKB-UniRule"/>
</dbReference>
<sequence length="198" mass="22921">MNFQYAIALTGGIGSGKSTAASLLKLYGYAIIDADTIAHKMLEQSTEKVIEIFSDIILTEGKIDRKKLANIVFKNKALRNKLENLLHPRIKENILEQSHLLDKKKIPYFIDIPLFFETNHYEITQTLLIFTEQPIQIERIKKRNALSDEAILERINAQIPLHQKKKLAKYVINNNGDLENLQKEIEKYLQNYLPNIKF</sequence>
<evidence type="ECO:0000256" key="7">
    <source>
        <dbReference type="NCBIfam" id="TIGR00152"/>
    </source>
</evidence>
<name>A0A2U8FFP7_9HELI</name>
<dbReference type="KEGG" id="had:CDV25_09595"/>
<comment type="function">
    <text evidence="6">Catalyzes the phosphorylation of the 3'-hydroxyl group of dephosphocoenzyme A to form coenzyme A.</text>
</comment>
<dbReference type="PROSITE" id="PS51219">
    <property type="entry name" value="DPCK"/>
    <property type="match status" value="1"/>
</dbReference>
<dbReference type="Proteomes" id="UP000244890">
    <property type="component" value="Chromosome"/>
</dbReference>
<accession>A0A2U8FFP7</accession>
<dbReference type="UniPathway" id="UPA00241">
    <property type="reaction ID" value="UER00356"/>
</dbReference>
<keyword evidence="4 6" id="KW-0067">ATP-binding</keyword>
<dbReference type="Gene3D" id="3.40.50.300">
    <property type="entry name" value="P-loop containing nucleotide triphosphate hydrolases"/>
    <property type="match status" value="1"/>
</dbReference>
<dbReference type="PANTHER" id="PTHR10695:SF46">
    <property type="entry name" value="BIFUNCTIONAL COENZYME A SYNTHASE-RELATED"/>
    <property type="match status" value="1"/>
</dbReference>
<keyword evidence="5 6" id="KW-0173">Coenzyme A biosynthesis</keyword>
<dbReference type="Pfam" id="PF01121">
    <property type="entry name" value="CoaE"/>
    <property type="match status" value="1"/>
</dbReference>
<dbReference type="HAMAP" id="MF_00376">
    <property type="entry name" value="Dephospho_CoA_kinase"/>
    <property type="match status" value="1"/>
</dbReference>
<keyword evidence="2 6" id="KW-0808">Transferase</keyword>
<proteinExistence type="inferred from homology"/>
<comment type="similarity">
    <text evidence="1 6">Belongs to the CoaE family.</text>
</comment>
<dbReference type="GO" id="GO:0015937">
    <property type="term" value="P:coenzyme A biosynthetic process"/>
    <property type="evidence" value="ECO:0007669"/>
    <property type="project" value="UniProtKB-UniRule"/>
</dbReference>
<dbReference type="EMBL" id="CP021886">
    <property type="protein sequence ID" value="AWI34983.1"/>
    <property type="molecule type" value="Genomic_DNA"/>
</dbReference>
<dbReference type="PANTHER" id="PTHR10695">
    <property type="entry name" value="DEPHOSPHO-COA KINASE-RELATED"/>
    <property type="match status" value="1"/>
</dbReference>
<evidence type="ECO:0000256" key="3">
    <source>
        <dbReference type="ARBA" id="ARBA00022741"/>
    </source>
</evidence>
<keyword evidence="6" id="KW-0963">Cytoplasm</keyword>
<dbReference type="AlphaFoldDB" id="A0A2U8FFP7"/>
<evidence type="ECO:0000313" key="8">
    <source>
        <dbReference type="EMBL" id="AWI34983.1"/>
    </source>
</evidence>
<reference evidence="8 9" key="1">
    <citation type="submission" date="2017-06" db="EMBL/GenBank/DDBJ databases">
        <title>Complete genome of Helicobacter apodemus.</title>
        <authorList>
            <person name="Cho S."/>
        </authorList>
    </citation>
    <scope>NUCLEOTIDE SEQUENCE [LARGE SCALE GENOMIC DNA]</scope>
    <source>
        <strain evidence="9">SNUVETPUB-15-01</strain>
    </source>
</reference>
<dbReference type="OrthoDB" id="9812943at2"/>
<evidence type="ECO:0000256" key="5">
    <source>
        <dbReference type="ARBA" id="ARBA00022993"/>
    </source>
</evidence>
<feature type="binding site" evidence="6">
    <location>
        <begin position="14"/>
        <end position="19"/>
    </location>
    <ligand>
        <name>ATP</name>
        <dbReference type="ChEBI" id="CHEBI:30616"/>
    </ligand>
</feature>
<dbReference type="GO" id="GO:0005737">
    <property type="term" value="C:cytoplasm"/>
    <property type="evidence" value="ECO:0007669"/>
    <property type="project" value="UniProtKB-SubCell"/>
</dbReference>
<dbReference type="InterPro" id="IPR001977">
    <property type="entry name" value="Depp_CoAkinase"/>
</dbReference>
<keyword evidence="3 6" id="KW-0547">Nucleotide-binding</keyword>
<evidence type="ECO:0000256" key="1">
    <source>
        <dbReference type="ARBA" id="ARBA00009018"/>
    </source>
</evidence>
<dbReference type="CDD" id="cd02022">
    <property type="entry name" value="DPCK"/>
    <property type="match status" value="1"/>
</dbReference>